<sequence>MSRVLPLIAMLQQGEGESSWGMASDRGRAVPFGQALGYGIQGHAPPPANFLRELQPAAAAYFGELEEALIHGTCAAGVDPVMIESDAHTKCKRL</sequence>
<dbReference type="Proteomes" id="UP000015105">
    <property type="component" value="Chromosome 1D"/>
</dbReference>
<dbReference type="Gramene" id="AET1Gv20664600.2">
    <property type="protein sequence ID" value="AET1Gv20664600.2"/>
    <property type="gene ID" value="AET1Gv20664600"/>
</dbReference>
<reference evidence="1" key="5">
    <citation type="journal article" date="2021" name="G3 (Bethesda)">
        <title>Aegilops tauschii genome assembly Aet v5.0 features greater sequence contiguity and improved annotation.</title>
        <authorList>
            <person name="Wang L."/>
            <person name="Zhu T."/>
            <person name="Rodriguez J.C."/>
            <person name="Deal K.R."/>
            <person name="Dubcovsky J."/>
            <person name="McGuire P.E."/>
            <person name="Lux T."/>
            <person name="Spannagl M."/>
            <person name="Mayer K.F.X."/>
            <person name="Baldrich P."/>
            <person name="Meyers B.C."/>
            <person name="Huo N."/>
            <person name="Gu Y.Q."/>
            <person name="Zhou H."/>
            <person name="Devos K.M."/>
            <person name="Bennetzen J.L."/>
            <person name="Unver T."/>
            <person name="Budak H."/>
            <person name="Gulick P.J."/>
            <person name="Galiba G."/>
            <person name="Kalapos B."/>
            <person name="Nelson D.R."/>
            <person name="Li P."/>
            <person name="You F.M."/>
            <person name="Luo M.C."/>
            <person name="Dvorak J."/>
        </authorList>
    </citation>
    <scope>NUCLEOTIDE SEQUENCE [LARGE SCALE GENOMIC DNA]</scope>
    <source>
        <strain evidence="1">cv. AL8/78</strain>
    </source>
</reference>
<organism evidence="1 2">
    <name type="scientific">Aegilops tauschii subsp. strangulata</name>
    <name type="common">Goatgrass</name>
    <dbReference type="NCBI Taxonomy" id="200361"/>
    <lineage>
        <taxon>Eukaryota</taxon>
        <taxon>Viridiplantae</taxon>
        <taxon>Streptophyta</taxon>
        <taxon>Embryophyta</taxon>
        <taxon>Tracheophyta</taxon>
        <taxon>Spermatophyta</taxon>
        <taxon>Magnoliopsida</taxon>
        <taxon>Liliopsida</taxon>
        <taxon>Poales</taxon>
        <taxon>Poaceae</taxon>
        <taxon>BOP clade</taxon>
        <taxon>Pooideae</taxon>
        <taxon>Triticodae</taxon>
        <taxon>Triticeae</taxon>
        <taxon>Triticinae</taxon>
        <taxon>Aegilops</taxon>
    </lineage>
</organism>
<dbReference type="EnsemblPlants" id="AET1Gv20664600.5">
    <property type="protein sequence ID" value="AET1Gv20664600.5"/>
    <property type="gene ID" value="AET1Gv20664600"/>
</dbReference>
<dbReference type="Gramene" id="AET1Gv20664600.4">
    <property type="protein sequence ID" value="AET1Gv20664600.4"/>
    <property type="gene ID" value="AET1Gv20664600"/>
</dbReference>
<name>A0A452Z7W8_AEGTS</name>
<keyword evidence="2" id="KW-1185">Reference proteome</keyword>
<protein>
    <submittedName>
        <fullName evidence="1">Uncharacterized protein</fullName>
    </submittedName>
</protein>
<reference evidence="2" key="1">
    <citation type="journal article" date="2014" name="Science">
        <title>Ancient hybridizations among the ancestral genomes of bread wheat.</title>
        <authorList>
            <consortium name="International Wheat Genome Sequencing Consortium,"/>
            <person name="Marcussen T."/>
            <person name="Sandve S.R."/>
            <person name="Heier L."/>
            <person name="Spannagl M."/>
            <person name="Pfeifer M."/>
            <person name="Jakobsen K.S."/>
            <person name="Wulff B.B."/>
            <person name="Steuernagel B."/>
            <person name="Mayer K.F."/>
            <person name="Olsen O.A."/>
        </authorList>
    </citation>
    <scope>NUCLEOTIDE SEQUENCE [LARGE SCALE GENOMIC DNA]</scope>
    <source>
        <strain evidence="2">cv. AL8/78</strain>
    </source>
</reference>
<reference evidence="1" key="4">
    <citation type="submission" date="2019-03" db="UniProtKB">
        <authorList>
            <consortium name="EnsemblPlants"/>
        </authorList>
    </citation>
    <scope>IDENTIFICATION</scope>
</reference>
<evidence type="ECO:0000313" key="1">
    <source>
        <dbReference type="EnsemblPlants" id="AET1Gv20664600.4"/>
    </source>
</evidence>
<reference evidence="1" key="3">
    <citation type="journal article" date="2017" name="Nature">
        <title>Genome sequence of the progenitor of the wheat D genome Aegilops tauschii.</title>
        <authorList>
            <person name="Luo M.C."/>
            <person name="Gu Y.Q."/>
            <person name="Puiu D."/>
            <person name="Wang H."/>
            <person name="Twardziok S.O."/>
            <person name="Deal K.R."/>
            <person name="Huo N."/>
            <person name="Zhu T."/>
            <person name="Wang L."/>
            <person name="Wang Y."/>
            <person name="McGuire P.E."/>
            <person name="Liu S."/>
            <person name="Long H."/>
            <person name="Ramasamy R.K."/>
            <person name="Rodriguez J.C."/>
            <person name="Van S.L."/>
            <person name="Yuan L."/>
            <person name="Wang Z."/>
            <person name="Xia Z."/>
            <person name="Xiao L."/>
            <person name="Anderson O.D."/>
            <person name="Ouyang S."/>
            <person name="Liang Y."/>
            <person name="Zimin A.V."/>
            <person name="Pertea G."/>
            <person name="Qi P."/>
            <person name="Bennetzen J.L."/>
            <person name="Dai X."/>
            <person name="Dawson M.W."/>
            <person name="Muller H.G."/>
            <person name="Kugler K."/>
            <person name="Rivarola-Duarte L."/>
            <person name="Spannagl M."/>
            <person name="Mayer K.F.X."/>
            <person name="Lu F.H."/>
            <person name="Bevan M.W."/>
            <person name="Leroy P."/>
            <person name="Li P."/>
            <person name="You F.M."/>
            <person name="Sun Q."/>
            <person name="Liu Z."/>
            <person name="Lyons E."/>
            <person name="Wicker T."/>
            <person name="Salzberg S.L."/>
            <person name="Devos K.M."/>
            <person name="Dvorak J."/>
        </authorList>
    </citation>
    <scope>NUCLEOTIDE SEQUENCE [LARGE SCALE GENOMIC DNA]</scope>
    <source>
        <strain evidence="1">cv. AL8/78</strain>
    </source>
</reference>
<dbReference type="AlphaFoldDB" id="A0A452Z7W8"/>
<dbReference type="Gramene" id="AET1Gv20664600.5">
    <property type="protein sequence ID" value="AET1Gv20664600.5"/>
    <property type="gene ID" value="AET1Gv20664600"/>
</dbReference>
<accession>A0A452Z7W8</accession>
<reference evidence="2" key="2">
    <citation type="journal article" date="2017" name="Nat. Plants">
        <title>The Aegilops tauschii genome reveals multiple impacts of transposons.</title>
        <authorList>
            <person name="Zhao G."/>
            <person name="Zou C."/>
            <person name="Li K."/>
            <person name="Wang K."/>
            <person name="Li T."/>
            <person name="Gao L."/>
            <person name="Zhang X."/>
            <person name="Wang H."/>
            <person name="Yang Z."/>
            <person name="Liu X."/>
            <person name="Jiang W."/>
            <person name="Mao L."/>
            <person name="Kong X."/>
            <person name="Jiao Y."/>
            <person name="Jia J."/>
        </authorList>
    </citation>
    <scope>NUCLEOTIDE SEQUENCE [LARGE SCALE GENOMIC DNA]</scope>
    <source>
        <strain evidence="2">cv. AL8/78</strain>
    </source>
</reference>
<proteinExistence type="predicted"/>
<evidence type="ECO:0000313" key="2">
    <source>
        <dbReference type="Proteomes" id="UP000015105"/>
    </source>
</evidence>
<dbReference type="EnsemblPlants" id="AET1Gv20664600.2">
    <property type="protein sequence ID" value="AET1Gv20664600.2"/>
    <property type="gene ID" value="AET1Gv20664600"/>
</dbReference>
<dbReference type="EnsemblPlants" id="AET1Gv20664600.4">
    <property type="protein sequence ID" value="AET1Gv20664600.4"/>
    <property type="gene ID" value="AET1Gv20664600"/>
</dbReference>